<gene>
    <name evidence="1" type="ORF">RHGRI_032257</name>
</gene>
<reference evidence="1" key="1">
    <citation type="submission" date="2020-08" db="EMBL/GenBank/DDBJ databases">
        <title>Plant Genome Project.</title>
        <authorList>
            <person name="Zhang R.-G."/>
        </authorList>
    </citation>
    <scope>NUCLEOTIDE SEQUENCE</scope>
    <source>
        <strain evidence="1">WSP0</strain>
        <tissue evidence="1">Leaf</tissue>
    </source>
</reference>
<accession>A0AAV6IB10</accession>
<dbReference type="PANTHER" id="PTHR12406">
    <property type="entry name" value="CALCIUM-INDEPENDENT PHOSPHOLIPASE A2 IPLA2 -RELATED"/>
    <property type="match status" value="1"/>
</dbReference>
<dbReference type="PANTHER" id="PTHR12406:SF7">
    <property type="entry name" value="PATATIN-LIKE PHOSPHOLIPASE DOMAIN-CONTAINING PROTEIN 4"/>
    <property type="match status" value="1"/>
</dbReference>
<evidence type="ECO:0000313" key="2">
    <source>
        <dbReference type="Proteomes" id="UP000823749"/>
    </source>
</evidence>
<comment type="caution">
    <text evidence="1">The sequence shown here is derived from an EMBL/GenBank/DDBJ whole genome shotgun (WGS) entry which is preliminary data.</text>
</comment>
<organism evidence="1 2">
    <name type="scientific">Rhododendron griersonianum</name>
    <dbReference type="NCBI Taxonomy" id="479676"/>
    <lineage>
        <taxon>Eukaryota</taxon>
        <taxon>Viridiplantae</taxon>
        <taxon>Streptophyta</taxon>
        <taxon>Embryophyta</taxon>
        <taxon>Tracheophyta</taxon>
        <taxon>Spermatophyta</taxon>
        <taxon>Magnoliopsida</taxon>
        <taxon>eudicotyledons</taxon>
        <taxon>Gunneridae</taxon>
        <taxon>Pentapetalae</taxon>
        <taxon>asterids</taxon>
        <taxon>Ericales</taxon>
        <taxon>Ericaceae</taxon>
        <taxon>Ericoideae</taxon>
        <taxon>Rhodoreae</taxon>
        <taxon>Rhododendron</taxon>
    </lineage>
</organism>
<protein>
    <submittedName>
        <fullName evidence="1">Uncharacterized protein</fullName>
    </submittedName>
</protein>
<dbReference type="GO" id="GO:0005737">
    <property type="term" value="C:cytoplasm"/>
    <property type="evidence" value="ECO:0007669"/>
    <property type="project" value="TreeGrafter"/>
</dbReference>
<keyword evidence="2" id="KW-1185">Reference proteome</keyword>
<dbReference type="Proteomes" id="UP000823749">
    <property type="component" value="Chromosome 11"/>
</dbReference>
<dbReference type="AlphaFoldDB" id="A0AAV6IB10"/>
<dbReference type="GO" id="GO:0055088">
    <property type="term" value="P:lipid homeostasis"/>
    <property type="evidence" value="ECO:0007669"/>
    <property type="project" value="TreeGrafter"/>
</dbReference>
<dbReference type="GO" id="GO:0005811">
    <property type="term" value="C:lipid droplet"/>
    <property type="evidence" value="ECO:0007669"/>
    <property type="project" value="TreeGrafter"/>
</dbReference>
<dbReference type="InterPro" id="IPR033562">
    <property type="entry name" value="PLPL"/>
</dbReference>
<proteinExistence type="predicted"/>
<dbReference type="EMBL" id="JACTNZ010000011">
    <property type="protein sequence ID" value="KAG5525897.1"/>
    <property type="molecule type" value="Genomic_DNA"/>
</dbReference>
<name>A0AAV6IB10_9ERIC</name>
<dbReference type="GO" id="GO:0016020">
    <property type="term" value="C:membrane"/>
    <property type="evidence" value="ECO:0007669"/>
    <property type="project" value="TreeGrafter"/>
</dbReference>
<evidence type="ECO:0000313" key="1">
    <source>
        <dbReference type="EMBL" id="KAG5525897.1"/>
    </source>
</evidence>
<dbReference type="GO" id="GO:0019433">
    <property type="term" value="P:triglyceride catabolic process"/>
    <property type="evidence" value="ECO:0007669"/>
    <property type="project" value="TreeGrafter"/>
</dbReference>
<sequence>MALIRVCAFPASRLGYEGIGISPDCNPENRATPRELFNWALEPAEDHILDKLFEDGYSDAAVWAKQNPVEEIVQDDQPHMENDAVS</sequence>
<dbReference type="GO" id="GO:0004806">
    <property type="term" value="F:triacylglycerol lipase activity"/>
    <property type="evidence" value="ECO:0007669"/>
    <property type="project" value="TreeGrafter"/>
</dbReference>